<evidence type="ECO:0000313" key="2">
    <source>
        <dbReference type="Proteomes" id="UP001062846"/>
    </source>
</evidence>
<dbReference type="EMBL" id="CM046393">
    <property type="protein sequence ID" value="KAI8551545.1"/>
    <property type="molecule type" value="Genomic_DNA"/>
</dbReference>
<reference evidence="1" key="1">
    <citation type="submission" date="2022-02" db="EMBL/GenBank/DDBJ databases">
        <title>Plant Genome Project.</title>
        <authorList>
            <person name="Zhang R.-G."/>
        </authorList>
    </citation>
    <scope>NUCLEOTIDE SEQUENCE</scope>
    <source>
        <strain evidence="1">AT1</strain>
    </source>
</reference>
<dbReference type="Proteomes" id="UP001062846">
    <property type="component" value="Chromosome 6"/>
</dbReference>
<comment type="caution">
    <text evidence="1">The sequence shown here is derived from an EMBL/GenBank/DDBJ whole genome shotgun (WGS) entry which is preliminary data.</text>
</comment>
<sequence length="53" mass="6124">MRSELSDARSDSSEVLRTPLHNTIPNSIISVTYVNITWYLGANYFLDYLNCRL</sequence>
<proteinExistence type="predicted"/>
<name>A0ACC0NEB5_RHOML</name>
<keyword evidence="2" id="KW-1185">Reference proteome</keyword>
<accession>A0ACC0NEB5</accession>
<gene>
    <name evidence="1" type="ORF">RHMOL_Rhmol06G0195200</name>
</gene>
<organism evidence="1 2">
    <name type="scientific">Rhododendron molle</name>
    <name type="common">Chinese azalea</name>
    <name type="synonym">Azalea mollis</name>
    <dbReference type="NCBI Taxonomy" id="49168"/>
    <lineage>
        <taxon>Eukaryota</taxon>
        <taxon>Viridiplantae</taxon>
        <taxon>Streptophyta</taxon>
        <taxon>Embryophyta</taxon>
        <taxon>Tracheophyta</taxon>
        <taxon>Spermatophyta</taxon>
        <taxon>Magnoliopsida</taxon>
        <taxon>eudicotyledons</taxon>
        <taxon>Gunneridae</taxon>
        <taxon>Pentapetalae</taxon>
        <taxon>asterids</taxon>
        <taxon>Ericales</taxon>
        <taxon>Ericaceae</taxon>
        <taxon>Ericoideae</taxon>
        <taxon>Rhodoreae</taxon>
        <taxon>Rhododendron</taxon>
    </lineage>
</organism>
<evidence type="ECO:0000313" key="1">
    <source>
        <dbReference type="EMBL" id="KAI8551545.1"/>
    </source>
</evidence>
<protein>
    <submittedName>
        <fullName evidence="1">Uncharacterized protein</fullName>
    </submittedName>
</protein>